<dbReference type="Gene3D" id="3.40.630.30">
    <property type="match status" value="1"/>
</dbReference>
<gene>
    <name evidence="2" type="ORF">CPT03_10985</name>
</gene>
<dbReference type="Proteomes" id="UP000223749">
    <property type="component" value="Chromosome"/>
</dbReference>
<evidence type="ECO:0000259" key="1">
    <source>
        <dbReference type="PROSITE" id="PS51186"/>
    </source>
</evidence>
<dbReference type="RefSeq" id="WP_099438902.1">
    <property type="nucleotide sequence ID" value="NZ_CP024091.1"/>
</dbReference>
<sequence length="168" mass="19593">MTILHSTQEDLDSIFKIYDDATEYQKKQTINYWKGFERSLVKKEIDEKRQYKIMADDEIACVFVINYDDPLIWKERNADPSIYIHRIATNPAFRGSSFVKQIVEWAKGHAKETGKEFIRMDTTSGNDKLNNYYFNCGFADKGIAQIGFDEELPVHYRGGSVNLFEIKL</sequence>
<dbReference type="SUPFAM" id="SSF55729">
    <property type="entry name" value="Acyl-CoA N-acyltransferases (Nat)"/>
    <property type="match status" value="1"/>
</dbReference>
<name>A0A2D1U5R9_9SPHI</name>
<proteinExistence type="predicted"/>
<dbReference type="KEGG" id="pgs:CPT03_10985"/>
<evidence type="ECO:0000313" key="3">
    <source>
        <dbReference type="Proteomes" id="UP000223749"/>
    </source>
</evidence>
<dbReference type="PROSITE" id="PS51186">
    <property type="entry name" value="GNAT"/>
    <property type="match status" value="1"/>
</dbReference>
<dbReference type="EMBL" id="CP024091">
    <property type="protein sequence ID" value="ATP56969.1"/>
    <property type="molecule type" value="Genomic_DNA"/>
</dbReference>
<organism evidence="2 3">
    <name type="scientific">Pedobacter ginsengisoli</name>
    <dbReference type="NCBI Taxonomy" id="363852"/>
    <lineage>
        <taxon>Bacteria</taxon>
        <taxon>Pseudomonadati</taxon>
        <taxon>Bacteroidota</taxon>
        <taxon>Sphingobacteriia</taxon>
        <taxon>Sphingobacteriales</taxon>
        <taxon>Sphingobacteriaceae</taxon>
        <taxon>Pedobacter</taxon>
    </lineage>
</organism>
<dbReference type="GO" id="GO:0016747">
    <property type="term" value="F:acyltransferase activity, transferring groups other than amino-acyl groups"/>
    <property type="evidence" value="ECO:0007669"/>
    <property type="project" value="InterPro"/>
</dbReference>
<dbReference type="Pfam" id="PF00583">
    <property type="entry name" value="Acetyltransf_1"/>
    <property type="match status" value="1"/>
</dbReference>
<dbReference type="InterPro" id="IPR016181">
    <property type="entry name" value="Acyl_CoA_acyltransferase"/>
</dbReference>
<reference evidence="2 3" key="1">
    <citation type="submission" date="2017-10" db="EMBL/GenBank/DDBJ databases">
        <title>Whole genome of Pedobacter ginsengisoli T01R-27 isolated from tomato rhizosphere.</title>
        <authorList>
            <person name="Weon H.-Y."/>
            <person name="Lee S.A."/>
            <person name="Sang M.K."/>
            <person name="Song J."/>
        </authorList>
    </citation>
    <scope>NUCLEOTIDE SEQUENCE [LARGE SCALE GENOMIC DNA]</scope>
    <source>
        <strain evidence="2 3">T01R-27</strain>
    </source>
</reference>
<feature type="domain" description="N-acetyltransferase" evidence="1">
    <location>
        <begin position="1"/>
        <end position="168"/>
    </location>
</feature>
<dbReference type="OrthoDB" id="758560at2"/>
<dbReference type="InterPro" id="IPR000182">
    <property type="entry name" value="GNAT_dom"/>
</dbReference>
<evidence type="ECO:0000313" key="2">
    <source>
        <dbReference type="EMBL" id="ATP56969.1"/>
    </source>
</evidence>
<accession>A0A2D1U5R9</accession>
<protein>
    <submittedName>
        <fullName evidence="2">GNAT family N-acetyltransferase</fullName>
    </submittedName>
</protein>
<dbReference type="AlphaFoldDB" id="A0A2D1U5R9"/>
<dbReference type="CDD" id="cd04301">
    <property type="entry name" value="NAT_SF"/>
    <property type="match status" value="1"/>
</dbReference>
<keyword evidence="3" id="KW-1185">Reference proteome</keyword>
<keyword evidence="2" id="KW-0808">Transferase</keyword>